<dbReference type="InterPro" id="IPR053905">
    <property type="entry name" value="EF-G-like_DII"/>
</dbReference>
<evidence type="ECO:0000313" key="7">
    <source>
        <dbReference type="EMBL" id="PAV20940.1"/>
    </source>
</evidence>
<dbReference type="GO" id="GO:0003924">
    <property type="term" value="F:GTPase activity"/>
    <property type="evidence" value="ECO:0007669"/>
    <property type="project" value="InterPro"/>
</dbReference>
<dbReference type="CDD" id="cd01514">
    <property type="entry name" value="Elongation_Factor_C"/>
    <property type="match status" value="1"/>
</dbReference>
<dbReference type="PANTHER" id="PTHR43261:SF1">
    <property type="entry name" value="RIBOSOME-RELEASING FACTOR 2, MITOCHONDRIAL"/>
    <property type="match status" value="1"/>
</dbReference>
<dbReference type="Gene3D" id="3.30.70.240">
    <property type="match status" value="1"/>
</dbReference>
<dbReference type="FunCoup" id="A0A286UMZ6">
    <property type="interactions" value="70"/>
</dbReference>
<dbReference type="InterPro" id="IPR035647">
    <property type="entry name" value="EFG_III/V"/>
</dbReference>
<dbReference type="InterPro" id="IPR027417">
    <property type="entry name" value="P-loop_NTPase"/>
</dbReference>
<dbReference type="InterPro" id="IPR041095">
    <property type="entry name" value="EFG_II"/>
</dbReference>
<evidence type="ECO:0000256" key="2">
    <source>
        <dbReference type="ARBA" id="ARBA00022917"/>
    </source>
</evidence>
<evidence type="ECO:0000313" key="8">
    <source>
        <dbReference type="Proteomes" id="UP000217199"/>
    </source>
</evidence>
<keyword evidence="1" id="KW-0547">Nucleotide-binding</keyword>
<evidence type="ECO:0000256" key="5">
    <source>
        <dbReference type="SAM" id="MobiDB-lite"/>
    </source>
</evidence>
<keyword evidence="2" id="KW-0648">Protein biosynthesis</keyword>
<dbReference type="Pfam" id="PF00009">
    <property type="entry name" value="GTP_EFTU"/>
    <property type="match status" value="1"/>
</dbReference>
<dbReference type="GO" id="GO:0032543">
    <property type="term" value="P:mitochondrial translation"/>
    <property type="evidence" value="ECO:0007669"/>
    <property type="project" value="TreeGrafter"/>
</dbReference>
<keyword evidence="7" id="KW-0378">Hydrolase</keyword>
<sequence>MQWRRRTYQATFHLLDCTLKRGSNLQTCRGQFRFVSTSTKNDPARIRNLAVVAHIDSGKTTLTESILLRSGYLSAPGSVDTGSTTTDFLPAERERGITIQSASIPVSWKDWSINLIDTPGHADFGMEVESASRVVDGAVVLIDAVEGVESQTQGVWKQLDRYQVPSRMLFLNKMDRVGASFRSSMQSILNFKLHPNPMPITLPVASFDVNAYSTAEPGIEGIVDLVRWEVWKWDASKRDSNGDMSVSVLPLPDTVEGLEQSDIFPSNHPLVKELVPARTAFLENLSMFSEELMDEVLSLPSDPSAYLSVKSKAILSALRSAVLQNKVLPVLCGSAMKHIGTDLVLNYAGHLLSSPLDVPGALVSQSSDNVQMLAWKVTWDKRRGWMTFVRIYSGSLHRQSTLFNVTRGQKEKVSKLLLLYASQPEEVETLTFGDVGVLIGLKHTRTGDTLISGHQHTTSTKHRNQQQQLQEDESLSPLRDISPPPAVMSSAIIPQSTSDLQPVQDALLALSRTDPSARVEISEGQLLVHGLGALHLEIIEGRLKDEWGVAFESGRRRVSYREAFVEGQDLEVEDSWSTELHGRTVNVKVELEIRALEENETGDPAWDENIILTRNGRTLRPPNKDGIVSSQEAQNPLTYIAQGVSNSLISSPHTTLPLSRTRILVRKFSISPHDTPISVLAGAVSIVIRRAVQKAGQGALMEPYVRLKISLGEEHIGRVVKDLTERGGEVVDLGGLNEADEGIAYSEEGVYLPPDWVTPSVLSASKAGRAGSLKRSINVIAPLSQVLDFNTRLRSLSGGHGTFEMVNDGFRPVTESRRLEIMKELGRA</sequence>
<dbReference type="InterPro" id="IPR009000">
    <property type="entry name" value="Transl_B-barrel_sf"/>
</dbReference>
<dbReference type="Proteomes" id="UP000217199">
    <property type="component" value="Unassembled WGS sequence"/>
</dbReference>
<dbReference type="PROSITE" id="PS00301">
    <property type="entry name" value="G_TR_1"/>
    <property type="match status" value="1"/>
</dbReference>
<protein>
    <submittedName>
        <fullName evidence="7">P-loop containing nucleoside triphosphate hydrolase</fullName>
    </submittedName>
</protein>
<dbReference type="GO" id="GO:0005759">
    <property type="term" value="C:mitochondrial matrix"/>
    <property type="evidence" value="ECO:0007669"/>
    <property type="project" value="UniProtKB-ARBA"/>
</dbReference>
<dbReference type="Gene3D" id="3.30.70.870">
    <property type="entry name" value="Elongation Factor G (Translational Gtpase), domain 3"/>
    <property type="match status" value="1"/>
</dbReference>
<evidence type="ECO:0000256" key="3">
    <source>
        <dbReference type="ARBA" id="ARBA00023128"/>
    </source>
</evidence>
<dbReference type="PROSITE" id="PS51722">
    <property type="entry name" value="G_TR_2"/>
    <property type="match status" value="1"/>
</dbReference>
<accession>A0A286UMZ6</accession>
<keyword evidence="4" id="KW-0342">GTP-binding</keyword>
<dbReference type="Pfam" id="PF22042">
    <property type="entry name" value="EF-G_D2"/>
    <property type="match status" value="1"/>
</dbReference>
<evidence type="ECO:0000256" key="4">
    <source>
        <dbReference type="ARBA" id="ARBA00023134"/>
    </source>
</evidence>
<dbReference type="OrthoDB" id="198619at2759"/>
<dbReference type="GO" id="GO:0032790">
    <property type="term" value="P:ribosome disassembly"/>
    <property type="evidence" value="ECO:0007669"/>
    <property type="project" value="TreeGrafter"/>
</dbReference>
<dbReference type="SUPFAM" id="SSF54980">
    <property type="entry name" value="EF-G C-terminal domain-like"/>
    <property type="match status" value="2"/>
</dbReference>
<dbReference type="NCBIfam" id="TIGR00231">
    <property type="entry name" value="small_GTP"/>
    <property type="match status" value="1"/>
</dbReference>
<dbReference type="Gene3D" id="3.40.50.300">
    <property type="entry name" value="P-loop containing nucleotide triphosphate hydrolases"/>
    <property type="match status" value="1"/>
</dbReference>
<dbReference type="EMBL" id="NBII01000003">
    <property type="protein sequence ID" value="PAV20940.1"/>
    <property type="molecule type" value="Genomic_DNA"/>
</dbReference>
<dbReference type="PANTHER" id="PTHR43261">
    <property type="entry name" value="TRANSLATION ELONGATION FACTOR G-RELATED"/>
    <property type="match status" value="1"/>
</dbReference>
<dbReference type="SUPFAM" id="SSF50447">
    <property type="entry name" value="Translation proteins"/>
    <property type="match status" value="1"/>
</dbReference>
<dbReference type="STRING" id="2282107.A0A286UMZ6"/>
<organism evidence="7 8">
    <name type="scientific">Pyrrhoderma noxium</name>
    <dbReference type="NCBI Taxonomy" id="2282107"/>
    <lineage>
        <taxon>Eukaryota</taxon>
        <taxon>Fungi</taxon>
        <taxon>Dikarya</taxon>
        <taxon>Basidiomycota</taxon>
        <taxon>Agaricomycotina</taxon>
        <taxon>Agaricomycetes</taxon>
        <taxon>Hymenochaetales</taxon>
        <taxon>Hymenochaetaceae</taxon>
        <taxon>Pyrrhoderma</taxon>
    </lineage>
</organism>
<reference evidence="7 8" key="1">
    <citation type="journal article" date="2017" name="Mol. Ecol.">
        <title>Comparative and population genomic landscape of Phellinus noxius: A hypervariable fungus causing root rot in trees.</title>
        <authorList>
            <person name="Chung C.L."/>
            <person name="Lee T.J."/>
            <person name="Akiba M."/>
            <person name="Lee H.H."/>
            <person name="Kuo T.H."/>
            <person name="Liu D."/>
            <person name="Ke H.M."/>
            <person name="Yokoi T."/>
            <person name="Roa M.B."/>
            <person name="Lu M.J."/>
            <person name="Chang Y.Y."/>
            <person name="Ann P.J."/>
            <person name="Tsai J.N."/>
            <person name="Chen C.Y."/>
            <person name="Tzean S.S."/>
            <person name="Ota Y."/>
            <person name="Hattori T."/>
            <person name="Sahashi N."/>
            <person name="Liou R.F."/>
            <person name="Kikuchi T."/>
            <person name="Tsai I.J."/>
        </authorList>
    </citation>
    <scope>NUCLEOTIDE SEQUENCE [LARGE SCALE GENOMIC DNA]</scope>
    <source>
        <strain evidence="7 8">FFPRI411160</strain>
    </source>
</reference>
<dbReference type="Pfam" id="PF14492">
    <property type="entry name" value="EFG_III"/>
    <property type="match status" value="1"/>
</dbReference>
<dbReference type="InterPro" id="IPR000640">
    <property type="entry name" value="EFG_V-like"/>
</dbReference>
<feature type="region of interest" description="Disordered" evidence="5">
    <location>
        <begin position="450"/>
        <end position="476"/>
    </location>
</feature>
<dbReference type="InterPro" id="IPR031157">
    <property type="entry name" value="G_TR_CS"/>
</dbReference>
<comment type="caution">
    <text evidence="7">The sequence shown here is derived from an EMBL/GenBank/DDBJ whole genome shotgun (WGS) entry which is preliminary data.</text>
</comment>
<dbReference type="SUPFAM" id="SSF52540">
    <property type="entry name" value="P-loop containing nucleoside triphosphate hydrolases"/>
    <property type="match status" value="1"/>
</dbReference>
<evidence type="ECO:0000259" key="6">
    <source>
        <dbReference type="PROSITE" id="PS51722"/>
    </source>
</evidence>
<gene>
    <name evidence="7" type="ORF">PNOK_0356700</name>
</gene>
<evidence type="ECO:0000256" key="1">
    <source>
        <dbReference type="ARBA" id="ARBA00022741"/>
    </source>
</evidence>
<proteinExistence type="predicted"/>
<feature type="domain" description="Tr-type G" evidence="6">
    <location>
        <begin position="44"/>
        <end position="356"/>
    </location>
</feature>
<dbReference type="AlphaFoldDB" id="A0A286UMZ6"/>
<dbReference type="PRINTS" id="PR00315">
    <property type="entry name" value="ELONGATNFCT"/>
</dbReference>
<name>A0A286UMZ6_9AGAM</name>
<dbReference type="SMART" id="SM00838">
    <property type="entry name" value="EFG_C"/>
    <property type="match status" value="1"/>
</dbReference>
<dbReference type="FunFam" id="3.40.50.300:FF:000514">
    <property type="entry name" value="Ribosome-releasing factor 2, mitochondrial"/>
    <property type="match status" value="1"/>
</dbReference>
<keyword evidence="8" id="KW-1185">Reference proteome</keyword>
<dbReference type="InParanoid" id="A0A286UMZ6"/>
<dbReference type="GO" id="GO:0005525">
    <property type="term" value="F:GTP binding"/>
    <property type="evidence" value="ECO:0007669"/>
    <property type="project" value="UniProtKB-KW"/>
</dbReference>
<dbReference type="InterPro" id="IPR000795">
    <property type="entry name" value="T_Tr_GTP-bd_dom"/>
</dbReference>
<dbReference type="InterPro" id="IPR005225">
    <property type="entry name" value="Small_GTP-bd"/>
</dbReference>
<keyword evidence="3" id="KW-0496">Mitochondrion</keyword>
<dbReference type="Gene3D" id="2.40.30.10">
    <property type="entry name" value="Translation factors"/>
    <property type="match status" value="1"/>
</dbReference>